<gene>
    <name evidence="1" type="ORF">BCR33DRAFT_788894</name>
</gene>
<organism evidence="1 2">
    <name type="scientific">Rhizoclosmatium globosum</name>
    <dbReference type="NCBI Taxonomy" id="329046"/>
    <lineage>
        <taxon>Eukaryota</taxon>
        <taxon>Fungi</taxon>
        <taxon>Fungi incertae sedis</taxon>
        <taxon>Chytridiomycota</taxon>
        <taxon>Chytridiomycota incertae sedis</taxon>
        <taxon>Chytridiomycetes</taxon>
        <taxon>Chytridiales</taxon>
        <taxon>Chytriomycetaceae</taxon>
        <taxon>Rhizoclosmatium</taxon>
    </lineage>
</organism>
<evidence type="ECO:0000313" key="1">
    <source>
        <dbReference type="EMBL" id="ORY38686.1"/>
    </source>
</evidence>
<accession>A0A1Y2BVA9</accession>
<dbReference type="EMBL" id="MCGO01000043">
    <property type="protein sequence ID" value="ORY38686.1"/>
    <property type="molecule type" value="Genomic_DNA"/>
</dbReference>
<dbReference type="AlphaFoldDB" id="A0A1Y2BVA9"/>
<dbReference type="Proteomes" id="UP000193642">
    <property type="component" value="Unassembled WGS sequence"/>
</dbReference>
<proteinExistence type="predicted"/>
<evidence type="ECO:0000313" key="2">
    <source>
        <dbReference type="Proteomes" id="UP000193642"/>
    </source>
</evidence>
<comment type="caution">
    <text evidence="1">The sequence shown here is derived from an EMBL/GenBank/DDBJ whole genome shotgun (WGS) entry which is preliminary data.</text>
</comment>
<keyword evidence="2" id="KW-1185">Reference proteome</keyword>
<reference evidence="1 2" key="1">
    <citation type="submission" date="2016-07" db="EMBL/GenBank/DDBJ databases">
        <title>Pervasive Adenine N6-methylation of Active Genes in Fungi.</title>
        <authorList>
            <consortium name="DOE Joint Genome Institute"/>
            <person name="Mondo S.J."/>
            <person name="Dannebaum R.O."/>
            <person name="Kuo R.C."/>
            <person name="Labutti K."/>
            <person name="Haridas S."/>
            <person name="Kuo A."/>
            <person name="Salamov A."/>
            <person name="Ahrendt S.R."/>
            <person name="Lipzen A."/>
            <person name="Sullivan W."/>
            <person name="Andreopoulos W.B."/>
            <person name="Clum A."/>
            <person name="Lindquist E."/>
            <person name="Daum C."/>
            <person name="Ramamoorthy G.K."/>
            <person name="Gryganskyi A."/>
            <person name="Culley D."/>
            <person name="Magnuson J.K."/>
            <person name="James T.Y."/>
            <person name="O'Malley M.A."/>
            <person name="Stajich J.E."/>
            <person name="Spatafora J.W."/>
            <person name="Visel A."/>
            <person name="Grigoriev I.V."/>
        </authorList>
    </citation>
    <scope>NUCLEOTIDE SEQUENCE [LARGE SCALE GENOMIC DNA]</scope>
    <source>
        <strain evidence="1 2">JEL800</strain>
    </source>
</reference>
<name>A0A1Y2BVA9_9FUNG</name>
<protein>
    <submittedName>
        <fullName evidence="1">Uncharacterized protein</fullName>
    </submittedName>
</protein>
<sequence length="228" mass="26245">MAIQLDPLRGMKWKSAKDQDGPWIEDMTTNTDPVSLKLFLLDPKKSGFNHHEYTVRSPSLWKSVGNIFNPIMCEHRPVLFAVGPYGLSDNQIWNIIKNIVIMSDSMDKKELILNAINDYYKEHPAMYSLEPSKELKDSKIGFRVTANAFATITPIELSQQRYHIISWSLHYAWNHNISMVKCAVDNQIERIRGLKQIPKTNRMLALIGAVAEDPIQLWNLEIKLRSII</sequence>